<dbReference type="SUPFAM" id="SSF54523">
    <property type="entry name" value="Pili subunits"/>
    <property type="match status" value="1"/>
</dbReference>
<evidence type="ECO:0000256" key="2">
    <source>
        <dbReference type="SAM" id="Phobius"/>
    </source>
</evidence>
<dbReference type="Pfam" id="PF07963">
    <property type="entry name" value="N_methyl"/>
    <property type="match status" value="1"/>
</dbReference>
<evidence type="ECO:0000256" key="1">
    <source>
        <dbReference type="SAM" id="MobiDB-lite"/>
    </source>
</evidence>
<feature type="compositionally biased region" description="Acidic residues" evidence="1">
    <location>
        <begin position="140"/>
        <end position="158"/>
    </location>
</feature>
<name>A0ABV4BLG6_9GAMM</name>
<proteinExistence type="predicted"/>
<dbReference type="InterPro" id="IPR045584">
    <property type="entry name" value="Pilin-like"/>
</dbReference>
<dbReference type="NCBIfam" id="TIGR02523">
    <property type="entry name" value="type_IV_pilV"/>
    <property type="match status" value="1"/>
</dbReference>
<feature type="transmembrane region" description="Helical" evidence="2">
    <location>
        <begin position="20"/>
        <end position="42"/>
    </location>
</feature>
<dbReference type="PROSITE" id="PS00409">
    <property type="entry name" value="PROKAR_NTER_METHYL"/>
    <property type="match status" value="1"/>
</dbReference>
<accession>A0ABV4BLG6</accession>
<organism evidence="3 4">
    <name type="scientific">Thioalkalicoccus limnaeus</name>
    <dbReference type="NCBI Taxonomy" id="120681"/>
    <lineage>
        <taxon>Bacteria</taxon>
        <taxon>Pseudomonadati</taxon>
        <taxon>Pseudomonadota</taxon>
        <taxon>Gammaproteobacteria</taxon>
        <taxon>Chromatiales</taxon>
        <taxon>Chromatiaceae</taxon>
        <taxon>Thioalkalicoccus</taxon>
    </lineage>
</organism>
<sequence length="172" mass="18467">MSRPHPIAAAPPRQRGFTLIEVLIAVLVLAIGLLGLASLMAVSMQYNHGSLVRTQATNLAYEITDAMRANRARALAGDYDTTNCAARNGTDLATVDLNRWCARVAAVLPAGEGVVDVDNDGFATVTVRWDSTRDQTPNAEESEGEGTDGEDTEIEEPETATTTTAFVFRTRL</sequence>
<evidence type="ECO:0000313" key="4">
    <source>
        <dbReference type="Proteomes" id="UP001564408"/>
    </source>
</evidence>
<dbReference type="RefSeq" id="WP_369668478.1">
    <property type="nucleotide sequence ID" value="NZ_JBDKXB010000041.1"/>
</dbReference>
<evidence type="ECO:0000313" key="3">
    <source>
        <dbReference type="EMBL" id="MEY6434097.1"/>
    </source>
</evidence>
<dbReference type="EMBL" id="JBDKXB010000041">
    <property type="protein sequence ID" value="MEY6434097.1"/>
    <property type="molecule type" value="Genomic_DNA"/>
</dbReference>
<feature type="region of interest" description="Disordered" evidence="1">
    <location>
        <begin position="129"/>
        <end position="164"/>
    </location>
</feature>
<keyword evidence="4" id="KW-1185">Reference proteome</keyword>
<dbReference type="InterPro" id="IPR013362">
    <property type="entry name" value="Pilus_4_PilV"/>
</dbReference>
<dbReference type="NCBIfam" id="TIGR02532">
    <property type="entry name" value="IV_pilin_GFxxxE"/>
    <property type="match status" value="1"/>
</dbReference>
<dbReference type="Proteomes" id="UP001564408">
    <property type="component" value="Unassembled WGS sequence"/>
</dbReference>
<protein>
    <submittedName>
        <fullName evidence="3">Type IV pilus modification protein PilV</fullName>
    </submittedName>
</protein>
<reference evidence="3 4" key="1">
    <citation type="submission" date="2024-05" db="EMBL/GenBank/DDBJ databases">
        <title>Genome Sequence and Characterization of the New Strain Purple Sulfur Bacterium of Genus Thioalkalicoccus.</title>
        <authorList>
            <person name="Bryantseva I.A."/>
            <person name="Kyndt J.A."/>
            <person name="Imhoff J.F."/>
        </authorList>
    </citation>
    <scope>NUCLEOTIDE SEQUENCE [LARGE SCALE GENOMIC DNA]</scope>
    <source>
        <strain evidence="3 4">Um2</strain>
    </source>
</reference>
<keyword evidence="2" id="KW-0472">Membrane</keyword>
<keyword evidence="2" id="KW-0812">Transmembrane</keyword>
<dbReference type="InterPro" id="IPR012902">
    <property type="entry name" value="N_methyl_site"/>
</dbReference>
<comment type="caution">
    <text evidence="3">The sequence shown here is derived from an EMBL/GenBank/DDBJ whole genome shotgun (WGS) entry which is preliminary data.</text>
</comment>
<gene>
    <name evidence="3" type="primary">pilV</name>
    <name evidence="3" type="ORF">ABC977_16965</name>
</gene>
<keyword evidence="2" id="KW-1133">Transmembrane helix</keyword>